<dbReference type="Proteomes" id="UP001147752">
    <property type="component" value="Unassembled WGS sequence"/>
</dbReference>
<protein>
    <submittedName>
        <fullName evidence="2">Uncharacterized protein</fullName>
    </submittedName>
</protein>
<keyword evidence="3" id="KW-1185">Reference proteome</keyword>
<feature type="compositionally biased region" description="Basic and acidic residues" evidence="1">
    <location>
        <begin position="9"/>
        <end position="23"/>
    </location>
</feature>
<organism evidence="2 3">
    <name type="scientific">Penicillium concentricum</name>
    <dbReference type="NCBI Taxonomy" id="293559"/>
    <lineage>
        <taxon>Eukaryota</taxon>
        <taxon>Fungi</taxon>
        <taxon>Dikarya</taxon>
        <taxon>Ascomycota</taxon>
        <taxon>Pezizomycotina</taxon>
        <taxon>Eurotiomycetes</taxon>
        <taxon>Eurotiomycetidae</taxon>
        <taxon>Eurotiales</taxon>
        <taxon>Aspergillaceae</taxon>
        <taxon>Penicillium</taxon>
    </lineage>
</organism>
<dbReference type="GeneID" id="81463216"/>
<sequence>MEEGKKGRREAEQKSRRAEEKKLNNNLFQSVASHKASGNGPEITQETWDFQPKAPDPSGEDRENQLTKKSDVDRKVSLGSFEGTEEEWAEIDEAKGIIESLRAQ</sequence>
<accession>A0A9W9S9Z3</accession>
<comment type="caution">
    <text evidence="2">The sequence shown here is derived from an EMBL/GenBank/DDBJ whole genome shotgun (WGS) entry which is preliminary data.</text>
</comment>
<reference evidence="2" key="2">
    <citation type="journal article" date="2023" name="IMA Fungus">
        <title>Comparative genomic study of the Penicillium genus elucidates a diverse pangenome and 15 lateral gene transfer events.</title>
        <authorList>
            <person name="Petersen C."/>
            <person name="Sorensen T."/>
            <person name="Nielsen M.R."/>
            <person name="Sondergaard T.E."/>
            <person name="Sorensen J.L."/>
            <person name="Fitzpatrick D.A."/>
            <person name="Frisvad J.C."/>
            <person name="Nielsen K.L."/>
        </authorList>
    </citation>
    <scope>NUCLEOTIDE SEQUENCE</scope>
    <source>
        <strain evidence="2">IBT 3081</strain>
    </source>
</reference>
<feature type="region of interest" description="Disordered" evidence="1">
    <location>
        <begin position="1"/>
        <end position="71"/>
    </location>
</feature>
<feature type="compositionally biased region" description="Basic and acidic residues" evidence="1">
    <location>
        <begin position="59"/>
        <end position="71"/>
    </location>
</feature>
<evidence type="ECO:0000256" key="1">
    <source>
        <dbReference type="SAM" id="MobiDB-lite"/>
    </source>
</evidence>
<gene>
    <name evidence="2" type="ORF">N7517_006303</name>
</gene>
<name>A0A9W9S9Z3_9EURO</name>
<dbReference type="AlphaFoldDB" id="A0A9W9S9Z3"/>
<reference evidence="2" key="1">
    <citation type="submission" date="2022-12" db="EMBL/GenBank/DDBJ databases">
        <authorList>
            <person name="Petersen C."/>
        </authorList>
    </citation>
    <scope>NUCLEOTIDE SEQUENCE</scope>
    <source>
        <strain evidence="2">IBT 3081</strain>
    </source>
</reference>
<dbReference type="RefSeq" id="XP_056580283.1">
    <property type="nucleotide sequence ID" value="XM_056724033.1"/>
</dbReference>
<proteinExistence type="predicted"/>
<dbReference type="EMBL" id="JAPZBT010000002">
    <property type="protein sequence ID" value="KAJ5374297.1"/>
    <property type="molecule type" value="Genomic_DNA"/>
</dbReference>
<evidence type="ECO:0000313" key="2">
    <source>
        <dbReference type="EMBL" id="KAJ5374297.1"/>
    </source>
</evidence>
<evidence type="ECO:0000313" key="3">
    <source>
        <dbReference type="Proteomes" id="UP001147752"/>
    </source>
</evidence>